<dbReference type="GO" id="GO:0005829">
    <property type="term" value="C:cytosol"/>
    <property type="evidence" value="ECO:0007669"/>
    <property type="project" value="TreeGrafter"/>
</dbReference>
<dbReference type="Pfam" id="PF13412">
    <property type="entry name" value="HTH_24"/>
    <property type="match status" value="1"/>
</dbReference>
<comment type="caution">
    <text evidence="5">The sequence shown here is derived from an EMBL/GenBank/DDBJ whole genome shotgun (WGS) entry which is preliminary data.</text>
</comment>
<dbReference type="PANTHER" id="PTHR30154">
    <property type="entry name" value="LEUCINE-RESPONSIVE REGULATORY PROTEIN"/>
    <property type="match status" value="1"/>
</dbReference>
<evidence type="ECO:0000256" key="1">
    <source>
        <dbReference type="ARBA" id="ARBA00023015"/>
    </source>
</evidence>
<protein>
    <submittedName>
        <fullName evidence="5">Lrp/AsnC family transcriptional regulator</fullName>
    </submittedName>
</protein>
<gene>
    <name evidence="5" type="ORF">FNL11_03555</name>
</gene>
<reference evidence="5 6" key="1">
    <citation type="submission" date="2019-07" db="EMBL/GenBank/DDBJ databases">
        <title>Genome Sequencing and Assembly of Staphylococcus haemolyticus SDA2.</title>
        <authorList>
            <person name="Emmons C.B."/>
            <person name="Park C."/>
            <person name="Sevigny J.L."/>
            <person name="Andam C."/>
        </authorList>
    </citation>
    <scope>NUCLEOTIDE SEQUENCE [LARGE SCALE GENOMIC DNA]</scope>
    <source>
        <strain evidence="5 6">SDA2</strain>
    </source>
</reference>
<dbReference type="EMBL" id="VJMP01000002">
    <property type="protein sequence ID" value="TRL78664.1"/>
    <property type="molecule type" value="Genomic_DNA"/>
</dbReference>
<dbReference type="PROSITE" id="PS50956">
    <property type="entry name" value="HTH_ASNC_2"/>
    <property type="match status" value="1"/>
</dbReference>
<dbReference type="SUPFAM" id="SSF46785">
    <property type="entry name" value="Winged helix' DNA-binding domain"/>
    <property type="match status" value="1"/>
</dbReference>
<keyword evidence="1" id="KW-0805">Transcription regulation</keyword>
<dbReference type="RefSeq" id="WP_107612011.1">
    <property type="nucleotide sequence ID" value="NZ_CP142094.1"/>
</dbReference>
<dbReference type="InterPro" id="IPR036390">
    <property type="entry name" value="WH_DNA-bd_sf"/>
</dbReference>
<organism evidence="5 6">
    <name type="scientific">Staphylococcus haemolyticus</name>
    <dbReference type="NCBI Taxonomy" id="1283"/>
    <lineage>
        <taxon>Bacteria</taxon>
        <taxon>Bacillati</taxon>
        <taxon>Bacillota</taxon>
        <taxon>Bacilli</taxon>
        <taxon>Bacillales</taxon>
        <taxon>Staphylococcaceae</taxon>
        <taxon>Staphylococcus</taxon>
    </lineage>
</organism>
<dbReference type="PRINTS" id="PR00033">
    <property type="entry name" value="HTHASNC"/>
</dbReference>
<evidence type="ECO:0000313" key="5">
    <source>
        <dbReference type="EMBL" id="TRL78664.1"/>
    </source>
</evidence>
<dbReference type="PANTHER" id="PTHR30154:SF53">
    <property type="entry name" value="HTH-TYPE TRANSCRIPTIONAL REGULATOR LRPC"/>
    <property type="match status" value="1"/>
</dbReference>
<evidence type="ECO:0000259" key="4">
    <source>
        <dbReference type="PROSITE" id="PS50956"/>
    </source>
</evidence>
<dbReference type="InterPro" id="IPR019888">
    <property type="entry name" value="Tscrpt_reg_AsnC-like"/>
</dbReference>
<dbReference type="Gene3D" id="1.10.10.10">
    <property type="entry name" value="Winged helix-like DNA-binding domain superfamily/Winged helix DNA-binding domain"/>
    <property type="match status" value="1"/>
</dbReference>
<dbReference type="Proteomes" id="UP000316594">
    <property type="component" value="Unassembled WGS sequence"/>
</dbReference>
<accession>A0AB38PH81</accession>
<dbReference type="InterPro" id="IPR011008">
    <property type="entry name" value="Dimeric_a/b-barrel"/>
</dbReference>
<evidence type="ECO:0000256" key="2">
    <source>
        <dbReference type="ARBA" id="ARBA00023125"/>
    </source>
</evidence>
<dbReference type="InterPro" id="IPR036388">
    <property type="entry name" value="WH-like_DNA-bd_sf"/>
</dbReference>
<dbReference type="SMART" id="SM00344">
    <property type="entry name" value="HTH_ASNC"/>
    <property type="match status" value="1"/>
</dbReference>
<feature type="domain" description="HTH asnC-type" evidence="4">
    <location>
        <begin position="1"/>
        <end position="62"/>
    </location>
</feature>
<dbReference type="InterPro" id="IPR000485">
    <property type="entry name" value="AsnC-type_HTH_dom"/>
</dbReference>
<evidence type="ECO:0000256" key="3">
    <source>
        <dbReference type="ARBA" id="ARBA00023163"/>
    </source>
</evidence>
<dbReference type="Pfam" id="PF01037">
    <property type="entry name" value="AsnC_trans_reg"/>
    <property type="match status" value="1"/>
</dbReference>
<dbReference type="AlphaFoldDB" id="A0AB38PH81"/>
<dbReference type="SUPFAM" id="SSF54909">
    <property type="entry name" value="Dimeric alpha+beta barrel"/>
    <property type="match status" value="1"/>
</dbReference>
<dbReference type="GO" id="GO:0043200">
    <property type="term" value="P:response to amino acid"/>
    <property type="evidence" value="ECO:0007669"/>
    <property type="project" value="TreeGrafter"/>
</dbReference>
<dbReference type="InterPro" id="IPR019887">
    <property type="entry name" value="Tscrpt_reg_AsnC/Lrp_C"/>
</dbReference>
<dbReference type="GO" id="GO:0043565">
    <property type="term" value="F:sequence-specific DNA binding"/>
    <property type="evidence" value="ECO:0007669"/>
    <property type="project" value="InterPro"/>
</dbReference>
<sequence>MDQTNQKLLEILLKNSKTSLNEISQKVNLSVPATRDRIHRLIDMRIIKSYTIEIDYALLGYDIEALIELTIKNNLYKDFKDYIAQQKNVEFCYRISGDSCFMFKARFENMKKAENSIDSLQTYGHSKTHFIFSKVI</sequence>
<name>A0AB38PH81_STAHA</name>
<keyword evidence="2" id="KW-0238">DNA-binding</keyword>
<evidence type="ECO:0000313" key="6">
    <source>
        <dbReference type="Proteomes" id="UP000316594"/>
    </source>
</evidence>
<dbReference type="Gene3D" id="3.30.70.920">
    <property type="match status" value="1"/>
</dbReference>
<keyword evidence="3" id="KW-0804">Transcription</keyword>
<proteinExistence type="predicted"/>